<name>A0A1Y5TUV7_9RHOB</name>
<dbReference type="AlphaFoldDB" id="A0A1Y5TUV7"/>
<dbReference type="Proteomes" id="UP000193827">
    <property type="component" value="Unassembled WGS sequence"/>
</dbReference>
<feature type="compositionally biased region" description="Basic and acidic residues" evidence="1">
    <location>
        <begin position="1"/>
        <end position="13"/>
    </location>
</feature>
<proteinExistence type="predicted"/>
<evidence type="ECO:0000313" key="3">
    <source>
        <dbReference type="Proteomes" id="UP000193827"/>
    </source>
</evidence>
<feature type="region of interest" description="Disordered" evidence="1">
    <location>
        <begin position="1"/>
        <end position="44"/>
    </location>
</feature>
<protein>
    <submittedName>
        <fullName evidence="2">Uncharacterized protein</fullName>
    </submittedName>
</protein>
<organism evidence="2 3">
    <name type="scientific">Roseovarius litorisediminis</name>
    <dbReference type="NCBI Taxonomy" id="1312363"/>
    <lineage>
        <taxon>Bacteria</taxon>
        <taxon>Pseudomonadati</taxon>
        <taxon>Pseudomonadota</taxon>
        <taxon>Alphaproteobacteria</taxon>
        <taxon>Rhodobacterales</taxon>
        <taxon>Roseobacteraceae</taxon>
        <taxon>Roseovarius</taxon>
    </lineage>
</organism>
<evidence type="ECO:0000313" key="2">
    <source>
        <dbReference type="EMBL" id="SLN68569.1"/>
    </source>
</evidence>
<sequence length="44" mass="4882">MMSKEKNRGNREVKKPKKEKPKVLATSNSNLGKDGTVIAGKRVK</sequence>
<keyword evidence="3" id="KW-1185">Reference proteome</keyword>
<reference evidence="2 3" key="1">
    <citation type="submission" date="2017-03" db="EMBL/GenBank/DDBJ databases">
        <authorList>
            <person name="Afonso C.L."/>
            <person name="Miller P.J."/>
            <person name="Scott M.A."/>
            <person name="Spackman E."/>
            <person name="Goraichik I."/>
            <person name="Dimitrov K.M."/>
            <person name="Suarez D.L."/>
            <person name="Swayne D.E."/>
        </authorList>
    </citation>
    <scope>NUCLEOTIDE SEQUENCE [LARGE SCALE GENOMIC DNA]</scope>
    <source>
        <strain evidence="2 3">CECT 8287</strain>
    </source>
</reference>
<evidence type="ECO:0000256" key="1">
    <source>
        <dbReference type="SAM" id="MobiDB-lite"/>
    </source>
</evidence>
<dbReference type="EMBL" id="FWFL01000016">
    <property type="protein sequence ID" value="SLN68569.1"/>
    <property type="molecule type" value="Genomic_DNA"/>
</dbReference>
<accession>A0A1Y5TUV7</accession>
<gene>
    <name evidence="2" type="ORF">PEL8287_03815</name>
</gene>